<sequence length="63" mass="6644">MNTAAILQILNAALGLTSALRTVGVNYREVLDAQEAAEAAGEELSQETIQGFVDQAQAAIDRL</sequence>
<organism evidence="1">
    <name type="scientific">marine sediment metagenome</name>
    <dbReference type="NCBI Taxonomy" id="412755"/>
    <lineage>
        <taxon>unclassified sequences</taxon>
        <taxon>metagenomes</taxon>
        <taxon>ecological metagenomes</taxon>
    </lineage>
</organism>
<reference evidence="1" key="1">
    <citation type="journal article" date="2015" name="Nature">
        <title>Complex archaea that bridge the gap between prokaryotes and eukaryotes.</title>
        <authorList>
            <person name="Spang A."/>
            <person name="Saw J.H."/>
            <person name="Jorgensen S.L."/>
            <person name="Zaremba-Niedzwiedzka K."/>
            <person name="Martijn J."/>
            <person name="Lind A.E."/>
            <person name="van Eijk R."/>
            <person name="Schleper C."/>
            <person name="Guy L."/>
            <person name="Ettema T.J."/>
        </authorList>
    </citation>
    <scope>NUCLEOTIDE SEQUENCE</scope>
</reference>
<accession>A0A0F8W6E8</accession>
<dbReference type="AlphaFoldDB" id="A0A0F8W6E8"/>
<comment type="caution">
    <text evidence="1">The sequence shown here is derived from an EMBL/GenBank/DDBJ whole genome shotgun (WGS) entry which is preliminary data.</text>
</comment>
<name>A0A0F8W6E8_9ZZZZ</name>
<gene>
    <name evidence="1" type="ORF">LCGC14_3107380</name>
</gene>
<evidence type="ECO:0000313" key="1">
    <source>
        <dbReference type="EMBL" id="KKK52193.1"/>
    </source>
</evidence>
<proteinExistence type="predicted"/>
<protein>
    <submittedName>
        <fullName evidence="1">Uncharacterized protein</fullName>
    </submittedName>
</protein>
<dbReference type="EMBL" id="LAZR01067145">
    <property type="protein sequence ID" value="KKK52193.1"/>
    <property type="molecule type" value="Genomic_DNA"/>
</dbReference>